<evidence type="ECO:0000259" key="1">
    <source>
        <dbReference type="SMART" id="SM01007"/>
    </source>
</evidence>
<dbReference type="SUPFAM" id="SSF53639">
    <property type="entry name" value="AraD/HMP-PK domain-like"/>
    <property type="match status" value="1"/>
</dbReference>
<keyword evidence="3" id="KW-1185">Reference proteome</keyword>
<dbReference type="AlphaFoldDB" id="A0AAD5KCA9"/>
<evidence type="ECO:0000313" key="3">
    <source>
        <dbReference type="Proteomes" id="UP001209540"/>
    </source>
</evidence>
<organism evidence="2 3">
    <name type="scientific">Phascolomyces articulosus</name>
    <dbReference type="NCBI Taxonomy" id="60185"/>
    <lineage>
        <taxon>Eukaryota</taxon>
        <taxon>Fungi</taxon>
        <taxon>Fungi incertae sedis</taxon>
        <taxon>Mucoromycota</taxon>
        <taxon>Mucoromycotina</taxon>
        <taxon>Mucoromycetes</taxon>
        <taxon>Mucorales</taxon>
        <taxon>Lichtheimiaceae</taxon>
        <taxon>Phascolomyces</taxon>
    </lineage>
</organism>
<accession>A0AAD5KCA9</accession>
<dbReference type="PANTHER" id="PTHR10672">
    <property type="entry name" value="ADDUCIN"/>
    <property type="match status" value="1"/>
</dbReference>
<dbReference type="GO" id="GO:0051015">
    <property type="term" value="F:actin filament binding"/>
    <property type="evidence" value="ECO:0007669"/>
    <property type="project" value="TreeGrafter"/>
</dbReference>
<feature type="domain" description="Class II aldolase/adducin N-terminal" evidence="1">
    <location>
        <begin position="80"/>
        <end position="261"/>
    </location>
</feature>
<dbReference type="NCBIfam" id="NF004855">
    <property type="entry name" value="PRK06208.1"/>
    <property type="match status" value="1"/>
</dbReference>
<name>A0AAD5KCA9_9FUNG</name>
<reference evidence="2" key="1">
    <citation type="journal article" date="2022" name="IScience">
        <title>Evolution of zygomycete secretomes and the origins of terrestrial fungal ecologies.</title>
        <authorList>
            <person name="Chang Y."/>
            <person name="Wang Y."/>
            <person name="Mondo S."/>
            <person name="Ahrendt S."/>
            <person name="Andreopoulos W."/>
            <person name="Barry K."/>
            <person name="Beard J."/>
            <person name="Benny G.L."/>
            <person name="Blankenship S."/>
            <person name="Bonito G."/>
            <person name="Cuomo C."/>
            <person name="Desiro A."/>
            <person name="Gervers K.A."/>
            <person name="Hundley H."/>
            <person name="Kuo A."/>
            <person name="LaButti K."/>
            <person name="Lang B.F."/>
            <person name="Lipzen A."/>
            <person name="O'Donnell K."/>
            <person name="Pangilinan J."/>
            <person name="Reynolds N."/>
            <person name="Sandor L."/>
            <person name="Smith M.E."/>
            <person name="Tsang A."/>
            <person name="Grigoriev I.V."/>
            <person name="Stajich J.E."/>
            <person name="Spatafora J.W."/>
        </authorList>
    </citation>
    <scope>NUCLEOTIDE SEQUENCE</scope>
    <source>
        <strain evidence="2">RSA 2281</strain>
    </source>
</reference>
<dbReference type="EMBL" id="JAIXMP010000010">
    <property type="protein sequence ID" value="KAI9266448.1"/>
    <property type="molecule type" value="Genomic_DNA"/>
</dbReference>
<evidence type="ECO:0000313" key="2">
    <source>
        <dbReference type="EMBL" id="KAI9266448.1"/>
    </source>
</evidence>
<gene>
    <name evidence="2" type="ORF">BDA99DRAFT_570861</name>
</gene>
<protein>
    <submittedName>
        <fullName evidence="2">Class II aldolase/adducin N-terminal</fullName>
    </submittedName>
</protein>
<dbReference type="GO" id="GO:0005856">
    <property type="term" value="C:cytoskeleton"/>
    <property type="evidence" value="ECO:0007669"/>
    <property type="project" value="TreeGrafter"/>
</dbReference>
<dbReference type="FunFam" id="3.40.225.10:FF:000009">
    <property type="entry name" value="Class II aldolase/adducin N-terminal"/>
    <property type="match status" value="1"/>
</dbReference>
<sequence>MSLEKSFFLTEAPSAEQVKAPIGERRNPDKYAIFLRSKRQIVLTGTETEEEARAAEKEPIHIEGLPKFMSFHEQRTHMKQKLAAGFRLMALYRYDEGVAGHMTFRDPEYPDLFWVNPLAMYFGHIKASDLVLVDHKGKIVRGNTVVNKAAFMIHGAIHGAREDVICAVHTHSIYGRTFSTFGRELLPISQDACAFYGAHGLYPDFGGVVYTPEEGERLVKALGPTNKALILQNHGLLTTGKTVDEAVWWFLAMERCCQSQILAESAHPNGWKDLKIIDDEVARGVYQNTGDAQAGYMQFQPLFQMITKLQPDCLE</sequence>
<dbReference type="InterPro" id="IPR001303">
    <property type="entry name" value="Aldolase_II/adducin_N"/>
</dbReference>
<proteinExistence type="predicted"/>
<dbReference type="SMART" id="SM01007">
    <property type="entry name" value="Aldolase_II"/>
    <property type="match status" value="1"/>
</dbReference>
<dbReference type="Gene3D" id="3.40.225.10">
    <property type="entry name" value="Class II aldolase/adducin N-terminal domain"/>
    <property type="match status" value="1"/>
</dbReference>
<comment type="caution">
    <text evidence="2">The sequence shown here is derived from an EMBL/GenBank/DDBJ whole genome shotgun (WGS) entry which is preliminary data.</text>
</comment>
<dbReference type="InterPro" id="IPR051017">
    <property type="entry name" value="Aldolase-II_Adducin_sf"/>
</dbReference>
<reference evidence="2" key="2">
    <citation type="submission" date="2023-02" db="EMBL/GenBank/DDBJ databases">
        <authorList>
            <consortium name="DOE Joint Genome Institute"/>
            <person name="Mondo S.J."/>
            <person name="Chang Y."/>
            <person name="Wang Y."/>
            <person name="Ahrendt S."/>
            <person name="Andreopoulos W."/>
            <person name="Barry K."/>
            <person name="Beard J."/>
            <person name="Benny G.L."/>
            <person name="Blankenship S."/>
            <person name="Bonito G."/>
            <person name="Cuomo C."/>
            <person name="Desiro A."/>
            <person name="Gervers K.A."/>
            <person name="Hundley H."/>
            <person name="Kuo A."/>
            <person name="LaButti K."/>
            <person name="Lang B.F."/>
            <person name="Lipzen A."/>
            <person name="O'Donnell K."/>
            <person name="Pangilinan J."/>
            <person name="Reynolds N."/>
            <person name="Sandor L."/>
            <person name="Smith M.W."/>
            <person name="Tsang A."/>
            <person name="Grigoriev I.V."/>
            <person name="Stajich J.E."/>
            <person name="Spatafora J.W."/>
        </authorList>
    </citation>
    <scope>NUCLEOTIDE SEQUENCE</scope>
    <source>
        <strain evidence="2">RSA 2281</strain>
    </source>
</reference>
<dbReference type="InterPro" id="IPR036409">
    <property type="entry name" value="Aldolase_II/adducin_N_sf"/>
</dbReference>
<dbReference type="Pfam" id="PF00596">
    <property type="entry name" value="Aldolase_II"/>
    <property type="match status" value="1"/>
</dbReference>
<dbReference type="Proteomes" id="UP001209540">
    <property type="component" value="Unassembled WGS sequence"/>
</dbReference>
<dbReference type="PANTHER" id="PTHR10672:SF39">
    <property type="entry name" value="CLASS II ALDOLASE_ADDUCIN N-TERMINAL DOMAIN-CONTAINING PROTEIN"/>
    <property type="match status" value="1"/>
</dbReference>